<dbReference type="PANTHER" id="PTHR47197">
    <property type="entry name" value="PROTEIN NIRF"/>
    <property type="match status" value="1"/>
</dbReference>
<dbReference type="InterPro" id="IPR031815">
    <property type="entry name" value="DUF5074"/>
</dbReference>
<accession>A0A0Q4AZB8</accession>
<gene>
    <name evidence="1" type="ORF">AL399_01500</name>
</gene>
<dbReference type="Pfam" id="PF16819">
    <property type="entry name" value="DUF5074"/>
    <property type="match status" value="1"/>
</dbReference>
<sequence>MKTIAKIHFNAGALLLTATLLLGTAYLSGCRKDPVHPTPEEKKLPIPPQPNASIVGMYLLNEGAMGSNKASLDYLDFTQGKYTRNIYAERNPDAVKELGDVGNDAQVYGGRLYLVINASHKVEVLDKRTAKRIGQVDIPNCRYIGFSGGKAYVSSYVTKDSPKDQKGAIYELDTATLQVTNTCEVGYQPEGFAIEGDLLYVANSGGYQSPNYSNTVSMVSLSTMGLAGEFTVGTNPSKVLKDKYGKLWITSRGNYGTIAPDVRVATLKGHGYRVTDSLQLPLSGCAFTPGGDTLLYYSTVYSYATKSTTISYDMLSVKDIAPLGKSFITDGTEGEIVTPYGLAVNPETGDILIADAKDYKQSGELFCYNRQGRLKWRVQTGDIPGHMAFVGR</sequence>
<proteinExistence type="predicted"/>
<comment type="caution">
    <text evidence="1">The sequence shown here is derived from an EMBL/GenBank/DDBJ whole genome shotgun (WGS) entry which is preliminary data.</text>
</comment>
<name>A0A0Q4AZB8_9BACT</name>
<evidence type="ECO:0008006" key="3">
    <source>
        <dbReference type="Google" id="ProtNLM"/>
    </source>
</evidence>
<organism evidence="1 2">
    <name type="scientific">Candidatus [Bacteroides] periocalifornicus</name>
    <dbReference type="NCBI Taxonomy" id="1702214"/>
    <lineage>
        <taxon>Bacteria</taxon>
        <taxon>Pseudomonadati</taxon>
        <taxon>Bacteroidota</taxon>
    </lineage>
</organism>
<evidence type="ECO:0000313" key="2">
    <source>
        <dbReference type="Proteomes" id="UP000054172"/>
    </source>
</evidence>
<keyword evidence="2" id="KW-1185">Reference proteome</keyword>
<dbReference type="InterPro" id="IPR015943">
    <property type="entry name" value="WD40/YVTN_repeat-like_dom_sf"/>
</dbReference>
<dbReference type="AlphaFoldDB" id="A0A0Q4AZB8"/>
<dbReference type="Gene3D" id="2.130.10.10">
    <property type="entry name" value="YVTN repeat-like/Quinoprotein amine dehydrogenase"/>
    <property type="match status" value="1"/>
</dbReference>
<dbReference type="InterPro" id="IPR011048">
    <property type="entry name" value="Haem_d1_sf"/>
</dbReference>
<dbReference type="PATRIC" id="fig|1702214.3.peg.1894"/>
<dbReference type="Proteomes" id="UP000054172">
    <property type="component" value="Unassembled WGS sequence"/>
</dbReference>
<dbReference type="SUPFAM" id="SSF51004">
    <property type="entry name" value="C-terminal (heme d1) domain of cytochrome cd1-nitrite reductase"/>
    <property type="match status" value="1"/>
</dbReference>
<dbReference type="EMBL" id="LIIK01000004">
    <property type="protein sequence ID" value="KQM09470.1"/>
    <property type="molecule type" value="Genomic_DNA"/>
</dbReference>
<reference evidence="1" key="1">
    <citation type="submission" date="2015-08" db="EMBL/GenBank/DDBJ databases">
        <title>Candidatus Bacteriodes Periocalifornicus.</title>
        <authorList>
            <person name="McLean J.S."/>
            <person name="Kelley S."/>
        </authorList>
    </citation>
    <scope>NUCLEOTIDE SEQUENCE [LARGE SCALE GENOMIC DNA]</scope>
    <source>
        <strain evidence="1">12B</strain>
    </source>
</reference>
<protein>
    <recommendedName>
        <fullName evidence="3">SMP-30/Gluconolactonase/LRE-like region domain-containing protein</fullName>
    </recommendedName>
</protein>
<dbReference type="InterPro" id="IPR051200">
    <property type="entry name" value="Host-pathogen_enzymatic-act"/>
</dbReference>
<dbReference type="STRING" id="1702214.AL399_01500"/>
<evidence type="ECO:0000313" key="1">
    <source>
        <dbReference type="EMBL" id="KQM09470.1"/>
    </source>
</evidence>
<dbReference type="PANTHER" id="PTHR47197:SF3">
    <property type="entry name" value="DIHYDRO-HEME D1 DEHYDROGENASE"/>
    <property type="match status" value="1"/>
</dbReference>